<organism evidence="1 2">
    <name type="scientific">Pseudolysobacter antarcticus</name>
    <dbReference type="NCBI Taxonomy" id="2511995"/>
    <lineage>
        <taxon>Bacteria</taxon>
        <taxon>Pseudomonadati</taxon>
        <taxon>Pseudomonadota</taxon>
        <taxon>Gammaproteobacteria</taxon>
        <taxon>Lysobacterales</taxon>
        <taxon>Rhodanobacteraceae</taxon>
        <taxon>Pseudolysobacter</taxon>
    </lineage>
</organism>
<proteinExistence type="predicted"/>
<evidence type="ECO:0000313" key="1">
    <source>
        <dbReference type="EMBL" id="QBB72308.1"/>
    </source>
</evidence>
<evidence type="ECO:0000313" key="2">
    <source>
        <dbReference type="Proteomes" id="UP000291562"/>
    </source>
</evidence>
<dbReference type="EMBL" id="CP035704">
    <property type="protein sequence ID" value="QBB72308.1"/>
    <property type="molecule type" value="Genomic_DNA"/>
</dbReference>
<dbReference type="KEGG" id="xbc:ELE36_19105"/>
<gene>
    <name evidence="1" type="ORF">ELE36_19105</name>
</gene>
<dbReference type="RefSeq" id="WP_129836153.1">
    <property type="nucleotide sequence ID" value="NZ_CP035704.1"/>
</dbReference>
<dbReference type="AlphaFoldDB" id="A0A411HP75"/>
<name>A0A411HP75_9GAMM</name>
<protein>
    <submittedName>
        <fullName evidence="1">Uncharacterized protein</fullName>
    </submittedName>
</protein>
<accession>A0A411HP75</accession>
<sequence>MKSFWQTLHHQSRGLLFTHGYFSVAAALEATTTMPAAELRAESEKKMLNKNPGPMVSVRCTHQ</sequence>
<keyword evidence="2" id="KW-1185">Reference proteome</keyword>
<dbReference type="Proteomes" id="UP000291562">
    <property type="component" value="Chromosome"/>
</dbReference>
<reference evidence="1 2" key="1">
    <citation type="submission" date="2019-01" db="EMBL/GenBank/DDBJ databases">
        <title>Pseudolysobacter antarctica gen. nov., sp. nov., isolated from Fildes Peninsula, Antarctica.</title>
        <authorList>
            <person name="Wei Z."/>
            <person name="Peng F."/>
        </authorList>
    </citation>
    <scope>NUCLEOTIDE SEQUENCE [LARGE SCALE GENOMIC DNA]</scope>
    <source>
        <strain evidence="1 2">AQ6-296</strain>
    </source>
</reference>